<evidence type="ECO:0000256" key="8">
    <source>
        <dbReference type="ARBA" id="ARBA00022723"/>
    </source>
</evidence>
<dbReference type="InterPro" id="IPR026444">
    <property type="entry name" value="Secre_tail"/>
</dbReference>
<keyword evidence="11" id="KW-0482">Metalloprotease</keyword>
<evidence type="ECO:0000256" key="1">
    <source>
        <dbReference type="ARBA" id="ARBA00000098"/>
    </source>
</evidence>
<dbReference type="SUPFAM" id="SSF55486">
    <property type="entry name" value="Metalloproteases ('zincins'), catalytic domain"/>
    <property type="match status" value="1"/>
</dbReference>
<dbReference type="GO" id="GO:0008270">
    <property type="term" value="F:zinc ion binding"/>
    <property type="evidence" value="ECO:0007669"/>
    <property type="project" value="InterPro"/>
</dbReference>
<dbReference type="GO" id="GO:0006508">
    <property type="term" value="P:proteolysis"/>
    <property type="evidence" value="ECO:0007669"/>
    <property type="project" value="UniProtKB-KW"/>
</dbReference>
<dbReference type="GO" id="GO:0005615">
    <property type="term" value="C:extracellular space"/>
    <property type="evidence" value="ECO:0007669"/>
    <property type="project" value="TreeGrafter"/>
</dbReference>
<dbReference type="InterPro" id="IPR027268">
    <property type="entry name" value="Peptidase_M4/M1_CTD_sf"/>
</dbReference>
<comment type="cofactor">
    <cofactor evidence="2">
        <name>Zn(2+)</name>
        <dbReference type="ChEBI" id="CHEBI:29105"/>
    </cofactor>
</comment>
<evidence type="ECO:0000256" key="5">
    <source>
        <dbReference type="ARBA" id="ARBA00015611"/>
    </source>
</evidence>
<organism evidence="15">
    <name type="scientific">Ignavibacterium album</name>
    <dbReference type="NCBI Taxonomy" id="591197"/>
    <lineage>
        <taxon>Bacteria</taxon>
        <taxon>Pseudomonadati</taxon>
        <taxon>Ignavibacteriota</taxon>
        <taxon>Ignavibacteria</taxon>
        <taxon>Ignavibacteriales</taxon>
        <taxon>Ignavibacteriaceae</taxon>
        <taxon>Ignavibacterium</taxon>
    </lineage>
</organism>
<sequence length="665" mass="74704">MKIYLPLLFVMFSISGFSQSPEKSWVKSEQLRAEKLLKFENVNYPGDSRYDVKYYKIDLKIMHATQSIAGSVTIKAEADTLNVSSIYLDLVNQLVVDSVLCNGNITTFTRSSDKIFINLDNTYNTGAGFTIKVYYHGTPTSSGFGSFTFGTRSGGAPSIYTLSEPYGSKDWWPCKDTPADKADSADVWYTVTNPIKAVSNGLLKEVVNNGDGTSTYKWKVSYPIAQYLLSLAATDFFEYVNYYNYSPTDSMPVMHYIYPETFNTNLKNLLDKTPQMIEVFKQHFGEYPFINEKYGHAQFGWGGGMEHQTCSSMGAFGEGIISHELAHQWYGDAITCKDWHNIWLNEGFATYAEGVWIEATQGKAAYNSYIANEMNYAKSATGSVWVQDISSVNSIFNYARSYAKGAVILHMLRGVVGDSTFYDILRTYTYHPTVAYNVAVTEDFQAIAESVSGMDLDYFFQQWIYGENYPRYNVNWSKNQLNDSTWNLRITINQLTNSNPPFFTMPVQIKVARVSLPDTFITVFNNQQSQVFSIPIYGAINSILVDPNNYILKTMSVTVGIEDENNLPSSFSLEQNYPNPFNPSTKIRFTIPASSLNSFSKVEETLVSLKIYDVLGNEVAALVNEEKSPGNYEVDFDAAGLPSGIYITRLTAGTYASSIKMLLLK</sequence>
<dbReference type="Gene3D" id="1.10.390.10">
    <property type="entry name" value="Neutral Protease Domain 2"/>
    <property type="match status" value="1"/>
</dbReference>
<name>A0A832G6L2_9BACT</name>
<keyword evidence="8" id="KW-0479">Metal-binding</keyword>
<dbReference type="GO" id="GO:0016020">
    <property type="term" value="C:membrane"/>
    <property type="evidence" value="ECO:0007669"/>
    <property type="project" value="TreeGrafter"/>
</dbReference>
<evidence type="ECO:0000259" key="12">
    <source>
        <dbReference type="Pfam" id="PF01433"/>
    </source>
</evidence>
<gene>
    <name evidence="15" type="ORF">ENS56_05900</name>
</gene>
<dbReference type="InterPro" id="IPR014782">
    <property type="entry name" value="Peptidase_M1_dom"/>
</dbReference>
<dbReference type="GO" id="GO:0005737">
    <property type="term" value="C:cytoplasm"/>
    <property type="evidence" value="ECO:0007669"/>
    <property type="project" value="TreeGrafter"/>
</dbReference>
<comment type="catalytic activity">
    <reaction evidence="1">
        <text>Release of an N-terminal amino acid, Xaa-|-Yaa- from a peptide, amide or arylamide. Xaa is preferably Ala, but may be most amino acids including Pro (slow action). When a terminal hydrophobic residue is followed by a prolyl residue, the two may be released as an intact Xaa-Pro dipeptide.</text>
        <dbReference type="EC" id="3.4.11.2"/>
    </reaction>
</comment>
<dbReference type="EC" id="3.4.11.2" evidence="4"/>
<evidence type="ECO:0000313" key="15">
    <source>
        <dbReference type="EMBL" id="HGT47546.1"/>
    </source>
</evidence>
<dbReference type="Pfam" id="PF01433">
    <property type="entry name" value="Peptidase_M1"/>
    <property type="match status" value="1"/>
</dbReference>
<dbReference type="CDD" id="cd09603">
    <property type="entry name" value="M1_APN_like"/>
    <property type="match status" value="1"/>
</dbReference>
<keyword evidence="7" id="KW-0645">Protease</keyword>
<evidence type="ECO:0000256" key="9">
    <source>
        <dbReference type="ARBA" id="ARBA00022801"/>
    </source>
</evidence>
<dbReference type="PRINTS" id="PR00756">
    <property type="entry name" value="ALADIPTASE"/>
</dbReference>
<dbReference type="Pfam" id="PF18962">
    <property type="entry name" value="Por_Secre_tail"/>
    <property type="match status" value="1"/>
</dbReference>
<evidence type="ECO:0000256" key="2">
    <source>
        <dbReference type="ARBA" id="ARBA00001947"/>
    </source>
</evidence>
<dbReference type="AlphaFoldDB" id="A0A832G6L2"/>
<dbReference type="Pfam" id="PF17900">
    <property type="entry name" value="Peptidase_M1_N"/>
    <property type="match status" value="1"/>
</dbReference>
<evidence type="ECO:0000256" key="4">
    <source>
        <dbReference type="ARBA" id="ARBA00012564"/>
    </source>
</evidence>
<keyword evidence="10" id="KW-0862">Zinc</keyword>
<comment type="caution">
    <text evidence="15">The sequence shown here is derived from an EMBL/GenBank/DDBJ whole genome shotgun (WGS) entry which is preliminary data.</text>
</comment>
<feature type="domain" description="Secretion system C-terminal sorting" evidence="14">
    <location>
        <begin position="577"/>
        <end position="658"/>
    </location>
</feature>
<keyword evidence="9" id="KW-0378">Hydrolase</keyword>
<dbReference type="InterPro" id="IPR050344">
    <property type="entry name" value="Peptidase_M1_aminopeptidases"/>
</dbReference>
<evidence type="ECO:0000259" key="13">
    <source>
        <dbReference type="Pfam" id="PF17900"/>
    </source>
</evidence>
<dbReference type="PANTHER" id="PTHR11533:SF174">
    <property type="entry name" value="PUROMYCIN-SENSITIVE AMINOPEPTIDASE-RELATED"/>
    <property type="match status" value="1"/>
</dbReference>
<dbReference type="GO" id="GO:0070006">
    <property type="term" value="F:metalloaminopeptidase activity"/>
    <property type="evidence" value="ECO:0007669"/>
    <property type="project" value="TreeGrafter"/>
</dbReference>
<accession>A0A832G6L2</accession>
<evidence type="ECO:0000256" key="10">
    <source>
        <dbReference type="ARBA" id="ARBA00022833"/>
    </source>
</evidence>
<dbReference type="SUPFAM" id="SSF63737">
    <property type="entry name" value="Leukotriene A4 hydrolase N-terminal domain"/>
    <property type="match status" value="1"/>
</dbReference>
<dbReference type="NCBIfam" id="TIGR04183">
    <property type="entry name" value="Por_Secre_tail"/>
    <property type="match status" value="1"/>
</dbReference>
<dbReference type="EMBL" id="DSVI01000007">
    <property type="protein sequence ID" value="HGT47546.1"/>
    <property type="molecule type" value="Genomic_DNA"/>
</dbReference>
<reference evidence="15" key="1">
    <citation type="journal article" date="2020" name="mSystems">
        <title>Genome- and Community-Level Interaction Insights into Carbon Utilization and Element Cycling Functions of Hydrothermarchaeota in Hydrothermal Sediment.</title>
        <authorList>
            <person name="Zhou Z."/>
            <person name="Liu Y."/>
            <person name="Xu W."/>
            <person name="Pan J."/>
            <person name="Luo Z.H."/>
            <person name="Li M."/>
        </authorList>
    </citation>
    <scope>NUCLEOTIDE SEQUENCE [LARGE SCALE GENOMIC DNA]</scope>
    <source>
        <strain evidence="15">SpSt-500</strain>
    </source>
</reference>
<feature type="domain" description="Aminopeptidase N-like N-terminal" evidence="13">
    <location>
        <begin position="53"/>
        <end position="228"/>
    </location>
</feature>
<feature type="domain" description="Peptidase M1 membrane alanine aminopeptidase" evidence="12">
    <location>
        <begin position="318"/>
        <end position="463"/>
    </location>
</feature>
<dbReference type="GO" id="GO:0043171">
    <property type="term" value="P:peptide catabolic process"/>
    <property type="evidence" value="ECO:0007669"/>
    <property type="project" value="TreeGrafter"/>
</dbReference>
<evidence type="ECO:0000256" key="6">
    <source>
        <dbReference type="ARBA" id="ARBA00022438"/>
    </source>
</evidence>
<proteinExistence type="inferred from homology"/>
<evidence type="ECO:0000259" key="14">
    <source>
        <dbReference type="Pfam" id="PF18962"/>
    </source>
</evidence>
<dbReference type="InterPro" id="IPR042097">
    <property type="entry name" value="Aminopeptidase_N-like_N_sf"/>
</dbReference>
<evidence type="ECO:0000256" key="11">
    <source>
        <dbReference type="ARBA" id="ARBA00023049"/>
    </source>
</evidence>
<dbReference type="Gene3D" id="2.60.40.1730">
    <property type="entry name" value="tricorn interacting facor f3 domain"/>
    <property type="match status" value="1"/>
</dbReference>
<dbReference type="InterPro" id="IPR045357">
    <property type="entry name" value="Aminopeptidase_N-like_N"/>
</dbReference>
<dbReference type="GO" id="GO:0016285">
    <property type="term" value="F:alanyl aminopeptidase activity"/>
    <property type="evidence" value="ECO:0007669"/>
    <property type="project" value="UniProtKB-EC"/>
</dbReference>
<dbReference type="GO" id="GO:0042277">
    <property type="term" value="F:peptide binding"/>
    <property type="evidence" value="ECO:0007669"/>
    <property type="project" value="TreeGrafter"/>
</dbReference>
<dbReference type="InterPro" id="IPR001930">
    <property type="entry name" value="Peptidase_M1"/>
</dbReference>
<protein>
    <recommendedName>
        <fullName evidence="5">Aminopeptidase N</fullName>
        <ecNumber evidence="4">3.4.11.2</ecNumber>
    </recommendedName>
</protein>
<keyword evidence="6" id="KW-0031">Aminopeptidase</keyword>
<evidence type="ECO:0000256" key="7">
    <source>
        <dbReference type="ARBA" id="ARBA00022670"/>
    </source>
</evidence>
<comment type="similarity">
    <text evidence="3">Belongs to the peptidase M1 family.</text>
</comment>
<dbReference type="PANTHER" id="PTHR11533">
    <property type="entry name" value="PROTEASE M1 ZINC METALLOPROTEASE"/>
    <property type="match status" value="1"/>
</dbReference>
<evidence type="ECO:0000256" key="3">
    <source>
        <dbReference type="ARBA" id="ARBA00010136"/>
    </source>
</evidence>